<proteinExistence type="predicted"/>
<protein>
    <submittedName>
        <fullName evidence="1">Uncharacterized protein</fullName>
    </submittedName>
</protein>
<name>A0A2N5E6A1_9GAMM</name>
<dbReference type="Proteomes" id="UP000234240">
    <property type="component" value="Unassembled WGS sequence"/>
</dbReference>
<reference evidence="1 2" key="1">
    <citation type="submission" date="2017-12" db="EMBL/GenBank/DDBJ databases">
        <title>Characterization of six clinical isolates of Enterochimera gen. nov., a novel genus of the Yersiniaciae family and the three species Enterochimera arupensis sp. nov., Enterochimera coloradensis sp. nov, and Enterochimera californica sp. nov.</title>
        <authorList>
            <person name="Rossi A."/>
            <person name="Fisher M."/>
        </authorList>
    </citation>
    <scope>NUCLEOTIDE SEQUENCE [LARGE SCALE GENOMIC DNA]</scope>
    <source>
        <strain evidence="2">2015-Iso6</strain>
    </source>
</reference>
<accession>A0A2N5E6A1</accession>
<sequence>MPAAHNSPAAACRHPFFIPLIIFGFLPPRVDSPAGGSQVSITLKAYQPGEVPAAFCRAGAITAMAAGKEIAGLRHGFHALPVFAALR</sequence>
<keyword evidence="2" id="KW-1185">Reference proteome</keyword>
<dbReference type="AlphaFoldDB" id="A0A2N5E6A1"/>
<comment type="caution">
    <text evidence="1">The sequence shown here is derived from an EMBL/GenBank/DDBJ whole genome shotgun (WGS) entry which is preliminary data.</text>
</comment>
<gene>
    <name evidence="1" type="ORF">CYR55_11700</name>
</gene>
<evidence type="ECO:0000313" key="2">
    <source>
        <dbReference type="Proteomes" id="UP000234240"/>
    </source>
</evidence>
<dbReference type="EMBL" id="PJZF01000008">
    <property type="protein sequence ID" value="PLR36854.1"/>
    <property type="molecule type" value="Genomic_DNA"/>
</dbReference>
<organism evidence="1 2">
    <name type="scientific">Chimaeribacter californicus</name>
    <dbReference type="NCBI Taxonomy" id="2060067"/>
    <lineage>
        <taxon>Bacteria</taxon>
        <taxon>Pseudomonadati</taxon>
        <taxon>Pseudomonadota</taxon>
        <taxon>Gammaproteobacteria</taxon>
        <taxon>Enterobacterales</taxon>
        <taxon>Yersiniaceae</taxon>
        <taxon>Chimaeribacter</taxon>
    </lineage>
</organism>
<evidence type="ECO:0000313" key="1">
    <source>
        <dbReference type="EMBL" id="PLR36854.1"/>
    </source>
</evidence>